<dbReference type="Pfam" id="PF00005">
    <property type="entry name" value="ABC_tran"/>
    <property type="match status" value="1"/>
</dbReference>
<dbReference type="Pfam" id="PF13732">
    <property type="entry name" value="DrrA1-3_C"/>
    <property type="match status" value="1"/>
</dbReference>
<dbReference type="GO" id="GO:0016887">
    <property type="term" value="F:ATP hydrolysis activity"/>
    <property type="evidence" value="ECO:0007669"/>
    <property type="project" value="InterPro"/>
</dbReference>
<evidence type="ECO:0000256" key="3">
    <source>
        <dbReference type="ARBA" id="ARBA00022741"/>
    </source>
</evidence>
<evidence type="ECO:0000259" key="5">
    <source>
        <dbReference type="PROSITE" id="PS50893"/>
    </source>
</evidence>
<reference evidence="6" key="2">
    <citation type="submission" date="2020-09" db="EMBL/GenBank/DDBJ databases">
        <authorList>
            <person name="Sun Q."/>
            <person name="Ohkuma M."/>
        </authorList>
    </citation>
    <scope>NUCLEOTIDE SEQUENCE</scope>
    <source>
        <strain evidence="6">JCM 4346</strain>
    </source>
</reference>
<evidence type="ECO:0000256" key="2">
    <source>
        <dbReference type="ARBA" id="ARBA00022448"/>
    </source>
</evidence>
<evidence type="ECO:0000256" key="1">
    <source>
        <dbReference type="ARBA" id="ARBA00005417"/>
    </source>
</evidence>
<dbReference type="PROSITE" id="PS50893">
    <property type="entry name" value="ABC_TRANSPORTER_2"/>
    <property type="match status" value="1"/>
</dbReference>
<dbReference type="PANTHER" id="PTHR43335">
    <property type="entry name" value="ABC TRANSPORTER, ATP-BINDING PROTEIN"/>
    <property type="match status" value="1"/>
</dbReference>
<proteinExistence type="inferred from homology"/>
<comment type="caution">
    <text evidence="6">The sequence shown here is derived from an EMBL/GenBank/DDBJ whole genome shotgun (WGS) entry which is preliminary data.</text>
</comment>
<dbReference type="Proteomes" id="UP000658320">
    <property type="component" value="Unassembled WGS sequence"/>
</dbReference>
<dbReference type="AlphaFoldDB" id="A0A918FI95"/>
<dbReference type="SMART" id="SM00382">
    <property type="entry name" value="AAA"/>
    <property type="match status" value="1"/>
</dbReference>
<dbReference type="Gene3D" id="3.40.50.300">
    <property type="entry name" value="P-loop containing nucleotide triphosphate hydrolases"/>
    <property type="match status" value="1"/>
</dbReference>
<dbReference type="InterPro" id="IPR003439">
    <property type="entry name" value="ABC_transporter-like_ATP-bd"/>
</dbReference>
<feature type="domain" description="ABC transporter" evidence="5">
    <location>
        <begin position="2"/>
        <end position="229"/>
    </location>
</feature>
<name>A0A918FI95_9ACTN</name>
<gene>
    <name evidence="6" type="ORF">GCM10010251_64990</name>
</gene>
<dbReference type="PANTHER" id="PTHR43335:SF3">
    <property type="entry name" value="ABC TRANSPORTER"/>
    <property type="match status" value="1"/>
</dbReference>
<evidence type="ECO:0000313" key="7">
    <source>
        <dbReference type="Proteomes" id="UP000658320"/>
    </source>
</evidence>
<keyword evidence="2" id="KW-0813">Transport</keyword>
<dbReference type="EMBL" id="BMSX01000017">
    <property type="protein sequence ID" value="GGR39231.1"/>
    <property type="molecule type" value="Genomic_DNA"/>
</dbReference>
<dbReference type="SUPFAM" id="SSF52540">
    <property type="entry name" value="P-loop containing nucleoside triphosphate hydrolases"/>
    <property type="match status" value="1"/>
</dbReference>
<dbReference type="InterPro" id="IPR027417">
    <property type="entry name" value="P-loop_NTPase"/>
</dbReference>
<organism evidence="6 7">
    <name type="scientific">Streptomyces aurantiogriseus</name>
    <dbReference type="NCBI Taxonomy" id="66870"/>
    <lineage>
        <taxon>Bacteria</taxon>
        <taxon>Bacillati</taxon>
        <taxon>Actinomycetota</taxon>
        <taxon>Actinomycetes</taxon>
        <taxon>Kitasatosporales</taxon>
        <taxon>Streptomycetaceae</taxon>
        <taxon>Streptomyces</taxon>
    </lineage>
</organism>
<protein>
    <submittedName>
        <fullName evidence="6">ABC transporter ATP-binding protein</fullName>
    </submittedName>
</protein>
<dbReference type="InterPro" id="IPR017871">
    <property type="entry name" value="ABC_transporter-like_CS"/>
</dbReference>
<evidence type="ECO:0000256" key="4">
    <source>
        <dbReference type="ARBA" id="ARBA00022840"/>
    </source>
</evidence>
<accession>A0A918FI95</accession>
<dbReference type="GO" id="GO:0005524">
    <property type="term" value="F:ATP binding"/>
    <property type="evidence" value="ECO:0007669"/>
    <property type="project" value="UniProtKB-KW"/>
</dbReference>
<dbReference type="RefSeq" id="WP_189941337.1">
    <property type="nucleotide sequence ID" value="NZ_BMSX01000017.1"/>
</dbReference>
<sequence>MLELDNVVRRFGDRCVVDHVSFRVDEGRMTGFVGGNGAGKTTTMRMIMGVLALSGGEIRWNGTPVTAADRRGFGYMPEERGLYPKQTVLGQLVYLGRLRGLTARAAERSASDLIDRLSLTEKRTERLESLSLGNQQRVQIAAALIGEPHLLVLDEPFSGLDPHAVDSMAELLREHTDRGVPVLFSSHQLELVERLCDDLVIQAAGRTLARGTADSLRRRGRVRHRLVTGGPTDWVRGVKGVDVITSENGTALLELATDDVADRLLAEALRRGPVREFAEIVPSVADVFREMTAA</sequence>
<comment type="similarity">
    <text evidence="1">Belongs to the ABC transporter superfamily.</text>
</comment>
<keyword evidence="3" id="KW-0547">Nucleotide-binding</keyword>
<evidence type="ECO:0000313" key="6">
    <source>
        <dbReference type="EMBL" id="GGR39231.1"/>
    </source>
</evidence>
<reference evidence="6" key="1">
    <citation type="journal article" date="2014" name="Int. J. Syst. Evol. Microbiol.">
        <title>Complete genome sequence of Corynebacterium casei LMG S-19264T (=DSM 44701T), isolated from a smear-ripened cheese.</title>
        <authorList>
            <consortium name="US DOE Joint Genome Institute (JGI-PGF)"/>
            <person name="Walter F."/>
            <person name="Albersmeier A."/>
            <person name="Kalinowski J."/>
            <person name="Ruckert C."/>
        </authorList>
    </citation>
    <scope>NUCLEOTIDE SEQUENCE</scope>
    <source>
        <strain evidence="6">JCM 4346</strain>
    </source>
</reference>
<dbReference type="PROSITE" id="PS00211">
    <property type="entry name" value="ABC_TRANSPORTER_1"/>
    <property type="match status" value="1"/>
</dbReference>
<keyword evidence="7" id="KW-1185">Reference proteome</keyword>
<keyword evidence="4 6" id="KW-0067">ATP-binding</keyword>
<dbReference type="InterPro" id="IPR003593">
    <property type="entry name" value="AAA+_ATPase"/>
</dbReference>
<dbReference type="InterPro" id="IPR025302">
    <property type="entry name" value="DrrA1/2-like_C"/>
</dbReference>